<proteinExistence type="predicted"/>
<name>A0ABU3C111_9GAMM</name>
<keyword evidence="3" id="KW-1185">Reference proteome</keyword>
<dbReference type="InterPro" id="IPR056111">
    <property type="entry name" value="DUF7694"/>
</dbReference>
<feature type="domain" description="DUF7694" evidence="1">
    <location>
        <begin position="71"/>
        <end position="125"/>
    </location>
</feature>
<reference evidence="2 3" key="1">
    <citation type="submission" date="2023-09" db="EMBL/GenBank/DDBJ databases">
        <authorList>
            <person name="Rey-Velasco X."/>
        </authorList>
    </citation>
    <scope>NUCLEOTIDE SEQUENCE [LARGE SCALE GENOMIC DNA]</scope>
    <source>
        <strain evidence="2 3">W335</strain>
    </source>
</reference>
<comment type="caution">
    <text evidence="2">The sequence shown here is derived from an EMBL/GenBank/DDBJ whole genome shotgun (WGS) entry which is preliminary data.</text>
</comment>
<dbReference type="EMBL" id="JAVRIB010000008">
    <property type="protein sequence ID" value="MDT0635061.1"/>
    <property type="molecule type" value="Genomic_DNA"/>
</dbReference>
<evidence type="ECO:0000313" key="2">
    <source>
        <dbReference type="EMBL" id="MDT0635061.1"/>
    </source>
</evidence>
<evidence type="ECO:0000313" key="3">
    <source>
        <dbReference type="Proteomes" id="UP001251857"/>
    </source>
</evidence>
<accession>A0ABU3C111</accession>
<sequence length="132" mass="15287">MNRQARRQWSAELSRENKRWPHDLVEVPQDQWPPSASAVRIQPQRTLRSRHFLVQIFPAEPGATRITVNRTEIDRRGGWADGITWEQLQDIKRQCGYAEAQAVEIYPPDSAVVHDANMRHLWILDTPVGVTL</sequence>
<dbReference type="Proteomes" id="UP001251857">
    <property type="component" value="Unassembled WGS sequence"/>
</dbReference>
<organism evidence="2 3">
    <name type="scientific">Spectribacter hydrogenoxidans</name>
    <dbReference type="NCBI Taxonomy" id="3075608"/>
    <lineage>
        <taxon>Bacteria</taxon>
        <taxon>Pseudomonadati</taxon>
        <taxon>Pseudomonadota</taxon>
        <taxon>Gammaproteobacteria</taxon>
        <taxon>Salinisphaerales</taxon>
        <taxon>Salinisphaeraceae</taxon>
        <taxon>Spectribacter</taxon>
    </lineage>
</organism>
<evidence type="ECO:0000259" key="1">
    <source>
        <dbReference type="Pfam" id="PF24746"/>
    </source>
</evidence>
<gene>
    <name evidence="2" type="ORF">RM532_08825</name>
</gene>
<dbReference type="RefSeq" id="WP_311652910.1">
    <property type="nucleotide sequence ID" value="NZ_JAVRIB010000008.1"/>
</dbReference>
<protein>
    <recommendedName>
        <fullName evidence="1">DUF7694 domain-containing protein</fullName>
    </recommendedName>
</protein>
<dbReference type="Pfam" id="PF24746">
    <property type="entry name" value="DUF7694"/>
    <property type="match status" value="1"/>
</dbReference>